<dbReference type="EMBL" id="JAEQMY010000051">
    <property type="protein sequence ID" value="MBL0406789.1"/>
    <property type="molecule type" value="Genomic_DNA"/>
</dbReference>
<name>A0A936ZGV8_9HYPH</name>
<keyword evidence="3" id="KW-0804">Transcription</keyword>
<dbReference type="Gene3D" id="1.20.120.530">
    <property type="entry name" value="GntR ligand-binding domain-like"/>
    <property type="match status" value="1"/>
</dbReference>
<feature type="region of interest" description="Disordered" evidence="4">
    <location>
        <begin position="1"/>
        <end position="20"/>
    </location>
</feature>
<dbReference type="PANTHER" id="PTHR43537:SF5">
    <property type="entry name" value="UXU OPERON TRANSCRIPTIONAL REGULATOR"/>
    <property type="match status" value="1"/>
</dbReference>
<dbReference type="Proteomes" id="UP000605848">
    <property type="component" value="Unassembled WGS sequence"/>
</dbReference>
<dbReference type="PROSITE" id="PS50949">
    <property type="entry name" value="HTH_GNTR"/>
    <property type="match status" value="1"/>
</dbReference>
<evidence type="ECO:0000256" key="1">
    <source>
        <dbReference type="ARBA" id="ARBA00023015"/>
    </source>
</evidence>
<evidence type="ECO:0000256" key="3">
    <source>
        <dbReference type="ARBA" id="ARBA00023163"/>
    </source>
</evidence>
<dbReference type="AlphaFoldDB" id="A0A936ZGV8"/>
<dbReference type="SMART" id="SM00895">
    <property type="entry name" value="FCD"/>
    <property type="match status" value="1"/>
</dbReference>
<dbReference type="Pfam" id="PF00392">
    <property type="entry name" value="GntR"/>
    <property type="match status" value="1"/>
</dbReference>
<dbReference type="PRINTS" id="PR00033">
    <property type="entry name" value="HTHASNC"/>
</dbReference>
<dbReference type="Pfam" id="PF07729">
    <property type="entry name" value="FCD"/>
    <property type="match status" value="1"/>
</dbReference>
<protein>
    <submittedName>
        <fullName evidence="6">GntR family transcriptional regulator</fullName>
    </submittedName>
</protein>
<proteinExistence type="predicted"/>
<dbReference type="InterPro" id="IPR036390">
    <property type="entry name" value="WH_DNA-bd_sf"/>
</dbReference>
<dbReference type="SUPFAM" id="SSF46785">
    <property type="entry name" value="Winged helix' DNA-binding domain"/>
    <property type="match status" value="1"/>
</dbReference>
<dbReference type="SMART" id="SM00345">
    <property type="entry name" value="HTH_GNTR"/>
    <property type="match status" value="1"/>
</dbReference>
<gene>
    <name evidence="6" type="ORF">JKG68_22850</name>
</gene>
<dbReference type="InterPro" id="IPR008920">
    <property type="entry name" value="TF_FadR/GntR_C"/>
</dbReference>
<dbReference type="InterPro" id="IPR000485">
    <property type="entry name" value="AsnC-type_HTH_dom"/>
</dbReference>
<dbReference type="SUPFAM" id="SSF48008">
    <property type="entry name" value="GntR ligand-binding domain-like"/>
    <property type="match status" value="1"/>
</dbReference>
<keyword evidence="2" id="KW-0238">DNA-binding</keyword>
<reference evidence="6" key="1">
    <citation type="submission" date="2021-01" db="EMBL/GenBank/DDBJ databases">
        <title>Microvirga sp.</title>
        <authorList>
            <person name="Kim M.K."/>
        </authorList>
    </citation>
    <scope>NUCLEOTIDE SEQUENCE</scope>
    <source>
        <strain evidence="6">5420S-16</strain>
    </source>
</reference>
<dbReference type="Gene3D" id="1.10.10.10">
    <property type="entry name" value="Winged helix-like DNA-binding domain superfamily/Winged helix DNA-binding domain"/>
    <property type="match status" value="1"/>
</dbReference>
<sequence>MTVPISTEKSSRTNASALRRPTPLGDEVYNAIYSQLMSHKIAPGGRISVDSLARELGVSQTPVREALSRLEAQGLVVKTHLIGYSAAEQMDEQKFEQLYELRMLLEPFAAARAAVHMSEDSMNALESLANSMKLLERNNSKAAYGQFAQSDSQFHNLIALGSGNELVHSVLSNIHTHVHLFRLFYHSRATADANNEHDQIIDALRRRDPDAAATSMRRHIECSKARFTSCFSD</sequence>
<dbReference type="GO" id="GO:0003700">
    <property type="term" value="F:DNA-binding transcription factor activity"/>
    <property type="evidence" value="ECO:0007669"/>
    <property type="project" value="InterPro"/>
</dbReference>
<feature type="domain" description="HTH gntR-type" evidence="5">
    <location>
        <begin position="22"/>
        <end position="89"/>
    </location>
</feature>
<evidence type="ECO:0000313" key="7">
    <source>
        <dbReference type="Proteomes" id="UP000605848"/>
    </source>
</evidence>
<accession>A0A936ZGV8</accession>
<organism evidence="6 7">
    <name type="scientific">Microvirga aerilata</name>
    <dbReference type="NCBI Taxonomy" id="670292"/>
    <lineage>
        <taxon>Bacteria</taxon>
        <taxon>Pseudomonadati</taxon>
        <taxon>Pseudomonadota</taxon>
        <taxon>Alphaproteobacteria</taxon>
        <taxon>Hyphomicrobiales</taxon>
        <taxon>Methylobacteriaceae</taxon>
        <taxon>Microvirga</taxon>
    </lineage>
</organism>
<dbReference type="InterPro" id="IPR036388">
    <property type="entry name" value="WH-like_DNA-bd_sf"/>
</dbReference>
<dbReference type="InterPro" id="IPR000524">
    <property type="entry name" value="Tscrpt_reg_HTH_GntR"/>
</dbReference>
<feature type="compositionally biased region" description="Polar residues" evidence="4">
    <location>
        <begin position="1"/>
        <end position="16"/>
    </location>
</feature>
<keyword evidence="7" id="KW-1185">Reference proteome</keyword>
<evidence type="ECO:0000259" key="5">
    <source>
        <dbReference type="PROSITE" id="PS50949"/>
    </source>
</evidence>
<dbReference type="PANTHER" id="PTHR43537">
    <property type="entry name" value="TRANSCRIPTIONAL REGULATOR, GNTR FAMILY"/>
    <property type="match status" value="1"/>
</dbReference>
<comment type="caution">
    <text evidence="6">The sequence shown here is derived from an EMBL/GenBank/DDBJ whole genome shotgun (WGS) entry which is preliminary data.</text>
</comment>
<dbReference type="InterPro" id="IPR011711">
    <property type="entry name" value="GntR_C"/>
</dbReference>
<dbReference type="CDD" id="cd07377">
    <property type="entry name" value="WHTH_GntR"/>
    <property type="match status" value="1"/>
</dbReference>
<keyword evidence="1" id="KW-0805">Transcription regulation</keyword>
<evidence type="ECO:0000256" key="4">
    <source>
        <dbReference type="SAM" id="MobiDB-lite"/>
    </source>
</evidence>
<dbReference type="GO" id="GO:0043565">
    <property type="term" value="F:sequence-specific DNA binding"/>
    <property type="evidence" value="ECO:0007669"/>
    <property type="project" value="InterPro"/>
</dbReference>
<evidence type="ECO:0000313" key="6">
    <source>
        <dbReference type="EMBL" id="MBL0406789.1"/>
    </source>
</evidence>
<evidence type="ECO:0000256" key="2">
    <source>
        <dbReference type="ARBA" id="ARBA00023125"/>
    </source>
</evidence>